<evidence type="ECO:0000313" key="2">
    <source>
        <dbReference type="EMBL" id="SVD40958.1"/>
    </source>
</evidence>
<dbReference type="EMBL" id="UINC01148835">
    <property type="protein sequence ID" value="SVD40958.1"/>
    <property type="molecule type" value="Genomic_DNA"/>
</dbReference>
<name>A0A382V4W2_9ZZZZ</name>
<proteinExistence type="predicted"/>
<dbReference type="InterPro" id="IPR003409">
    <property type="entry name" value="MORN"/>
</dbReference>
<sequence>MPDLVDGGWLRCRIITMKKFLTSLTTILLLSQFSGTVFAACIEGNCVNDQGTYTFADGDKYVGEYKDGKYHGQGTYTYADGAK</sequence>
<dbReference type="Gene3D" id="2.20.110.10">
    <property type="entry name" value="Histone H3 K4-specific methyltransferase SET7/9 N-terminal domain"/>
    <property type="match status" value="1"/>
</dbReference>
<evidence type="ECO:0008006" key="3">
    <source>
        <dbReference type="Google" id="ProtNLM"/>
    </source>
</evidence>
<reference evidence="2" key="1">
    <citation type="submission" date="2018-05" db="EMBL/GenBank/DDBJ databases">
        <authorList>
            <person name="Lanie J.A."/>
            <person name="Ng W.-L."/>
            <person name="Kazmierczak K.M."/>
            <person name="Andrzejewski T.M."/>
            <person name="Davidsen T.M."/>
            <person name="Wayne K.J."/>
            <person name="Tettelin H."/>
            <person name="Glass J.I."/>
            <person name="Rusch D."/>
            <person name="Podicherti R."/>
            <person name="Tsui H.-C.T."/>
            <person name="Winkler M.E."/>
        </authorList>
    </citation>
    <scope>NUCLEOTIDE SEQUENCE</scope>
</reference>
<dbReference type="Pfam" id="PF02493">
    <property type="entry name" value="MORN"/>
    <property type="match status" value="2"/>
</dbReference>
<dbReference type="PANTHER" id="PTHR23084:SF263">
    <property type="entry name" value="MORN REPEAT-CONTAINING PROTEIN 1"/>
    <property type="match status" value="1"/>
</dbReference>
<dbReference type="PANTHER" id="PTHR23084">
    <property type="entry name" value="PHOSPHATIDYLINOSITOL-4-PHOSPHATE 5-KINASE RELATED"/>
    <property type="match status" value="1"/>
</dbReference>
<protein>
    <recommendedName>
        <fullName evidence="3">MORN repeat-containing protein</fullName>
    </recommendedName>
</protein>
<dbReference type="AlphaFoldDB" id="A0A382V4W2"/>
<gene>
    <name evidence="2" type="ORF">METZ01_LOCUS393812</name>
</gene>
<dbReference type="SUPFAM" id="SSF82185">
    <property type="entry name" value="Histone H3 K4-specific methyltransferase SET7/9 N-terminal domain"/>
    <property type="match status" value="1"/>
</dbReference>
<keyword evidence="1" id="KW-0677">Repeat</keyword>
<accession>A0A382V4W2</accession>
<organism evidence="2">
    <name type="scientific">marine metagenome</name>
    <dbReference type="NCBI Taxonomy" id="408172"/>
    <lineage>
        <taxon>unclassified sequences</taxon>
        <taxon>metagenomes</taxon>
        <taxon>ecological metagenomes</taxon>
    </lineage>
</organism>
<feature type="non-terminal residue" evidence="2">
    <location>
        <position position="83"/>
    </location>
</feature>
<dbReference type="SMART" id="SM00698">
    <property type="entry name" value="MORN"/>
    <property type="match status" value="1"/>
</dbReference>
<evidence type="ECO:0000256" key="1">
    <source>
        <dbReference type="ARBA" id="ARBA00022737"/>
    </source>
</evidence>